<reference evidence="1 2" key="1">
    <citation type="submission" date="2019-09" db="EMBL/GenBank/DDBJ databases">
        <authorList>
            <person name="Depoorter E."/>
        </authorList>
    </citation>
    <scope>NUCLEOTIDE SEQUENCE [LARGE SCALE GENOMIC DNA]</scope>
    <source>
        <strain evidence="1">R-39750</strain>
    </source>
</reference>
<organism evidence="1 2">
    <name type="scientific">Burkholderia lata (strain ATCC 17760 / DSM 23089 / LMG 22485 / NCIMB 9086 / R18194 / 383)</name>
    <dbReference type="NCBI Taxonomy" id="482957"/>
    <lineage>
        <taxon>Bacteria</taxon>
        <taxon>Pseudomonadati</taxon>
        <taxon>Pseudomonadota</taxon>
        <taxon>Betaproteobacteria</taxon>
        <taxon>Burkholderiales</taxon>
        <taxon>Burkholderiaceae</taxon>
        <taxon>Burkholderia</taxon>
        <taxon>Burkholderia cepacia complex</taxon>
    </lineage>
</organism>
<name>A0A6P2VAZ6_BURL3</name>
<gene>
    <name evidence="1" type="ORF">BLA39750_01113</name>
</gene>
<dbReference type="Proteomes" id="UP000494110">
    <property type="component" value="Unassembled WGS sequence"/>
</dbReference>
<accession>A0A6P2VAZ6</accession>
<proteinExistence type="predicted"/>
<dbReference type="AlphaFoldDB" id="A0A6P2VAZ6"/>
<dbReference type="EMBL" id="CABVQN010000004">
    <property type="protein sequence ID" value="VWC79856.1"/>
    <property type="molecule type" value="Genomic_DNA"/>
</dbReference>
<dbReference type="RefSeq" id="WP_217483249.1">
    <property type="nucleotide sequence ID" value="NZ_CABVQN010000004.1"/>
</dbReference>
<evidence type="ECO:0000313" key="1">
    <source>
        <dbReference type="EMBL" id="VWC79856.1"/>
    </source>
</evidence>
<sequence length="151" mass="16593">MRTSQEMTPASSSDHWRVAGWKDEEQHAGKLCRALGYESDDDGRDFVRVEFADRTDITGSRGAKKVMSHEHSEVDLRDVLKQRVEAGEPIYIASKSNAAIEPTIEGIAKETGKPVRVVQIVETDVTSLKGASPEFVEAVLANSIASIPLKR</sequence>
<protein>
    <submittedName>
        <fullName evidence="1">Uncharacterized protein</fullName>
    </submittedName>
</protein>
<evidence type="ECO:0000313" key="2">
    <source>
        <dbReference type="Proteomes" id="UP000494110"/>
    </source>
</evidence>